<dbReference type="CDD" id="cd16332">
    <property type="entry name" value="Prp-like"/>
    <property type="match status" value="1"/>
</dbReference>
<dbReference type="GO" id="GO:0005840">
    <property type="term" value="C:ribosome"/>
    <property type="evidence" value="ECO:0007669"/>
    <property type="project" value="UniProtKB-KW"/>
</dbReference>
<reference evidence="7" key="1">
    <citation type="submission" date="2015-03" db="EMBL/GenBank/DDBJ databases">
        <title>MIGS Cultured Bacterial/Archaeal sample from Brevibacillus laterosporus.</title>
        <authorList>
            <person name="Zeng D."/>
            <person name="Zhu L."/>
            <person name="Dong G."/>
            <person name="Ye W."/>
            <person name="Ren D."/>
            <person name="Wu L."/>
            <person name="Xu J."/>
            <person name="Li G."/>
            <person name="Guo L."/>
        </authorList>
    </citation>
    <scope>NUCLEOTIDE SEQUENCE</scope>
    <source>
        <strain evidence="7">B9</strain>
    </source>
</reference>
<sequence>MVKVEVIRSQTGIAEIAMTGHANAGKYGEDIVCSAVSAIILGNLNAVHLLLGLKPDVEMNTEEGGFLKWRLSSLDDPALEEKQQLLAESTVVALLAISQNYGTYISVQDSKWQGGAHS</sequence>
<evidence type="ECO:0000313" key="7">
    <source>
        <dbReference type="EMBL" id="AKF92233.1"/>
    </source>
</evidence>
<accession>A0A0F7BY01</accession>
<name>A0A0F7BY01_BRELA</name>
<keyword evidence="7" id="KW-0689">Ribosomal protein</keyword>
<evidence type="ECO:0000256" key="1">
    <source>
        <dbReference type="ARBA" id="ARBA00022517"/>
    </source>
</evidence>
<comment type="similarity">
    <text evidence="5">Belongs to the Prp family.</text>
</comment>
<dbReference type="InterPro" id="IPR007422">
    <property type="entry name" value="Peptidase_Prp"/>
</dbReference>
<evidence type="ECO:0000256" key="6">
    <source>
        <dbReference type="ARBA" id="ARBA00044538"/>
    </source>
</evidence>
<dbReference type="SUPFAM" id="SSF118010">
    <property type="entry name" value="TM1457-like"/>
    <property type="match status" value="1"/>
</dbReference>
<evidence type="ECO:0000256" key="4">
    <source>
        <dbReference type="ARBA" id="ARBA00022807"/>
    </source>
</evidence>
<evidence type="ECO:0000256" key="2">
    <source>
        <dbReference type="ARBA" id="ARBA00022670"/>
    </source>
</evidence>
<dbReference type="AlphaFoldDB" id="A0A0F7BY01"/>
<dbReference type="Pfam" id="PF04327">
    <property type="entry name" value="Peptidase_Prp"/>
    <property type="match status" value="1"/>
</dbReference>
<evidence type="ECO:0000256" key="5">
    <source>
        <dbReference type="ARBA" id="ARBA00044503"/>
    </source>
</evidence>
<dbReference type="EMBL" id="CP011074">
    <property type="protein sequence ID" value="AKF92233.1"/>
    <property type="molecule type" value="Genomic_DNA"/>
</dbReference>
<keyword evidence="3" id="KW-0378">Hydrolase</keyword>
<dbReference type="GO" id="GO:0042254">
    <property type="term" value="P:ribosome biogenesis"/>
    <property type="evidence" value="ECO:0007669"/>
    <property type="project" value="UniProtKB-KW"/>
</dbReference>
<evidence type="ECO:0000256" key="3">
    <source>
        <dbReference type="ARBA" id="ARBA00022801"/>
    </source>
</evidence>
<organism evidence="7">
    <name type="scientific">Brevibacillus laterosporus</name>
    <name type="common">Bacillus laterosporus</name>
    <dbReference type="NCBI Taxonomy" id="1465"/>
    <lineage>
        <taxon>Bacteria</taxon>
        <taxon>Bacillati</taxon>
        <taxon>Bacillota</taxon>
        <taxon>Bacilli</taxon>
        <taxon>Bacillales</taxon>
        <taxon>Paenibacillaceae</taxon>
        <taxon>Brevibacillus</taxon>
    </lineage>
</organism>
<dbReference type="PANTHER" id="PTHR39178:SF1">
    <property type="entry name" value="RIBOSOMAL-PROCESSING CYSTEINE PROTEASE PRP"/>
    <property type="match status" value="1"/>
</dbReference>
<protein>
    <recommendedName>
        <fullName evidence="6">Ribosomal processing cysteine protease Prp</fullName>
    </recommendedName>
</protein>
<dbReference type="GO" id="GO:0008234">
    <property type="term" value="F:cysteine-type peptidase activity"/>
    <property type="evidence" value="ECO:0007669"/>
    <property type="project" value="UniProtKB-KW"/>
</dbReference>
<dbReference type="InterPro" id="IPR036764">
    <property type="entry name" value="Peptidase_Prp_sf"/>
</dbReference>
<dbReference type="GO" id="GO:0006508">
    <property type="term" value="P:proteolysis"/>
    <property type="evidence" value="ECO:0007669"/>
    <property type="project" value="UniProtKB-KW"/>
</dbReference>
<keyword evidence="4" id="KW-0788">Thiol protease</keyword>
<gene>
    <name evidence="7" type="ORF">EX87_00025</name>
</gene>
<proteinExistence type="inferred from homology"/>
<keyword evidence="7" id="KW-0687">Ribonucleoprotein</keyword>
<keyword evidence="2" id="KW-0645">Protease</keyword>
<dbReference type="RefSeq" id="WP_022585795.1">
    <property type="nucleotide sequence ID" value="NZ_CP011074.1"/>
</dbReference>
<dbReference type="PANTHER" id="PTHR39178">
    <property type="entry name" value="HYPOTHETICAL RIBOSOME-ASSOCIATED PROTEIN"/>
    <property type="match status" value="1"/>
</dbReference>
<keyword evidence="1" id="KW-0690">Ribosome biogenesis</keyword>
<dbReference type="Gene3D" id="3.30.70.1490">
    <property type="entry name" value="Cysteine protease Prp"/>
    <property type="match status" value="1"/>
</dbReference>